<feature type="domain" description="Asparagine synthetase" evidence="1">
    <location>
        <begin position="181"/>
        <end position="576"/>
    </location>
</feature>
<evidence type="ECO:0000313" key="2">
    <source>
        <dbReference type="EMBL" id="XDV62087.1"/>
    </source>
</evidence>
<dbReference type="InterPro" id="IPR014729">
    <property type="entry name" value="Rossmann-like_a/b/a_fold"/>
</dbReference>
<reference evidence="2" key="1">
    <citation type="submission" date="2024-08" db="EMBL/GenBank/DDBJ databases">
        <authorList>
            <person name="Yu S.T."/>
        </authorList>
    </citation>
    <scope>NUCLEOTIDE SEQUENCE</scope>
    <source>
        <strain evidence="2">R33</strain>
    </source>
</reference>
<accession>A0AB39XWD7</accession>
<evidence type="ECO:0000259" key="1">
    <source>
        <dbReference type="Pfam" id="PF00733"/>
    </source>
</evidence>
<dbReference type="GO" id="GO:0004066">
    <property type="term" value="F:asparagine synthase (glutamine-hydrolyzing) activity"/>
    <property type="evidence" value="ECO:0007669"/>
    <property type="project" value="InterPro"/>
</dbReference>
<dbReference type="Gene3D" id="3.40.50.620">
    <property type="entry name" value="HUPs"/>
    <property type="match status" value="1"/>
</dbReference>
<organism evidence="2">
    <name type="scientific">Streptomyces sp. R33</name>
    <dbReference type="NCBI Taxonomy" id="3238629"/>
    <lineage>
        <taxon>Bacteria</taxon>
        <taxon>Bacillati</taxon>
        <taxon>Actinomycetota</taxon>
        <taxon>Actinomycetes</taxon>
        <taxon>Kitasatosporales</taxon>
        <taxon>Streptomycetaceae</taxon>
        <taxon>Streptomyces</taxon>
    </lineage>
</organism>
<dbReference type="SUPFAM" id="SSF52402">
    <property type="entry name" value="Adenine nucleotide alpha hydrolases-like"/>
    <property type="match status" value="1"/>
</dbReference>
<dbReference type="RefSeq" id="WP_369776810.1">
    <property type="nucleotide sequence ID" value="NZ_CP165727.1"/>
</dbReference>
<dbReference type="Pfam" id="PF00733">
    <property type="entry name" value="Asn_synthase"/>
    <property type="match status" value="1"/>
</dbReference>
<name>A0AB39XWD7_9ACTN</name>
<sequence>MLTYASGRTWVVANRSHSRLIAAEAGARRLALFGETSIDAGRLARLLAQHDRAADLMAAAHEIPGSFHILHTDGRSTHIQGSASGLRQVFYTRRQDGSYAASDSAEPLARLSGATPRIEMVAWGMLHPGFDYGLTHGTYWHGVHRLPADQRLRMTADRVEAGTWWHPPAPELSVADGAPRLRAALEEAVAVRLATARGLSADLSGGMDSTSLCFLLAGQGARFRSFVEQTVDPNHDDAHWAQIAAREIDRPLTVLGPEDVPGPYDGIWEPGRGLVQDVPYGLGEPYTLIRNRARKTAMSTIFAATGSDVHIGGFGGDELFTIAPSYFGDLYARAPLRAVRGIRDLARLRRWSLPSVLRALARQQTYQGWFEEQLGSLHLPRPDVLGPGLSWGPQVRVTPWSTPANVEAVRAVAAAGDAGRTPQADSRSVHTSIAGHRIGGQRLGPLRALMEHQGITLSLPYMDDAVLEAALSVSRAEALPGTGFKPVLKAAMRVDATPDSRAGALSRSTKGEFSMSVHRGLARNRRSLLGLFEDSLLAEHGLVDIDRLRATLRDTMRPEYETNALELTVAAEAWMQAVAAAPAPAPELPLPNRRLASPC</sequence>
<proteinExistence type="predicted"/>
<dbReference type="InterPro" id="IPR001962">
    <property type="entry name" value="Asn_synthase"/>
</dbReference>
<dbReference type="EMBL" id="CP165727">
    <property type="protein sequence ID" value="XDV62087.1"/>
    <property type="molecule type" value="Genomic_DNA"/>
</dbReference>
<dbReference type="AlphaFoldDB" id="A0AB39XWD7"/>
<dbReference type="GO" id="GO:0006529">
    <property type="term" value="P:asparagine biosynthetic process"/>
    <property type="evidence" value="ECO:0007669"/>
    <property type="project" value="InterPro"/>
</dbReference>
<protein>
    <submittedName>
        <fullName evidence="2">Asparagine synthase-related protein</fullName>
    </submittedName>
</protein>
<gene>
    <name evidence="2" type="ORF">AB5J51_03635</name>
</gene>